<name>A0ABR5K4M7_9BACI</name>
<evidence type="ECO:0000313" key="2">
    <source>
        <dbReference type="EMBL" id="KOS69799.1"/>
    </source>
</evidence>
<keyword evidence="3" id="KW-1185">Reference proteome</keyword>
<feature type="domain" description="Knr4/Smi1-like" evidence="1">
    <location>
        <begin position="19"/>
        <end position="137"/>
    </location>
</feature>
<sequence length="145" mass="16860">MDWKSYVDSFTLDVHYTEPTTTEQLDEAEKKLNVKLPTKLSNLLKQTNGIYDQFNCPYVWSTNKIIEDNLFFRNFEDYKNLYMPFDHLLFFSDSGCGDLFGFSILNGQVQTDAIFVWNHETDSRNWIASSLEAFLKGWITGGISI</sequence>
<gene>
    <name evidence="2" type="ORF">AEA09_08610</name>
</gene>
<reference evidence="3" key="1">
    <citation type="submission" date="2015-07" db="EMBL/GenBank/DDBJ databases">
        <title>Fjat-14205 dsm 2895.</title>
        <authorList>
            <person name="Liu B."/>
            <person name="Wang J."/>
            <person name="Zhu Y."/>
            <person name="Liu G."/>
            <person name="Chen Q."/>
            <person name="Chen Z."/>
            <person name="Lan J."/>
            <person name="Che J."/>
            <person name="Ge C."/>
            <person name="Shi H."/>
            <person name="Pan Z."/>
            <person name="Liu X."/>
        </authorList>
    </citation>
    <scope>NUCLEOTIDE SEQUENCE [LARGE SCALE GENOMIC DNA]</scope>
    <source>
        <strain evidence="3">DSM 25560</strain>
    </source>
</reference>
<dbReference type="Pfam" id="PF14568">
    <property type="entry name" value="SUKH_6"/>
    <property type="match status" value="1"/>
</dbReference>
<dbReference type="EMBL" id="LGRV01000003">
    <property type="protein sequence ID" value="KOS69799.1"/>
    <property type="molecule type" value="Genomic_DNA"/>
</dbReference>
<dbReference type="Gene3D" id="3.40.1580.10">
    <property type="entry name" value="SMI1/KNR4-like"/>
    <property type="match status" value="1"/>
</dbReference>
<organism evidence="2 3">
    <name type="scientific">Lysinibacillus contaminans</name>
    <dbReference type="NCBI Taxonomy" id="1293441"/>
    <lineage>
        <taxon>Bacteria</taxon>
        <taxon>Bacillati</taxon>
        <taxon>Bacillota</taxon>
        <taxon>Bacilli</taxon>
        <taxon>Bacillales</taxon>
        <taxon>Bacillaceae</taxon>
        <taxon>Lysinibacillus</taxon>
    </lineage>
</organism>
<proteinExistence type="predicted"/>
<dbReference type="InterPro" id="IPR037883">
    <property type="entry name" value="Knr4/Smi1-like_sf"/>
</dbReference>
<dbReference type="Proteomes" id="UP000050668">
    <property type="component" value="Unassembled WGS sequence"/>
</dbReference>
<protein>
    <submittedName>
        <fullName evidence="2">Cell wall assembly protein</fullName>
    </submittedName>
</protein>
<evidence type="ECO:0000313" key="3">
    <source>
        <dbReference type="Proteomes" id="UP000050668"/>
    </source>
</evidence>
<dbReference type="SMART" id="SM00860">
    <property type="entry name" value="SMI1_KNR4"/>
    <property type="match status" value="1"/>
</dbReference>
<dbReference type="SUPFAM" id="SSF160631">
    <property type="entry name" value="SMI1/KNR4-like"/>
    <property type="match status" value="1"/>
</dbReference>
<evidence type="ECO:0000259" key="1">
    <source>
        <dbReference type="SMART" id="SM00860"/>
    </source>
</evidence>
<dbReference type="InterPro" id="IPR018958">
    <property type="entry name" value="Knr4/Smi1-like_dom"/>
</dbReference>
<accession>A0ABR5K4M7</accession>
<comment type="caution">
    <text evidence="2">The sequence shown here is derived from an EMBL/GenBank/DDBJ whole genome shotgun (WGS) entry which is preliminary data.</text>
</comment>